<evidence type="ECO:0000313" key="2">
    <source>
        <dbReference type="EMBL" id="GFO39552.1"/>
    </source>
</evidence>
<reference evidence="2 3" key="1">
    <citation type="journal article" date="2021" name="Elife">
        <title>Chloroplast acquisition without the gene transfer in kleptoplastic sea slugs, Plakobranchus ocellatus.</title>
        <authorList>
            <person name="Maeda T."/>
            <person name="Takahashi S."/>
            <person name="Yoshida T."/>
            <person name="Shimamura S."/>
            <person name="Takaki Y."/>
            <person name="Nagai Y."/>
            <person name="Toyoda A."/>
            <person name="Suzuki Y."/>
            <person name="Arimoto A."/>
            <person name="Ishii H."/>
            <person name="Satoh N."/>
            <person name="Nishiyama T."/>
            <person name="Hasebe M."/>
            <person name="Maruyama T."/>
            <person name="Minagawa J."/>
            <person name="Obokata J."/>
            <person name="Shigenobu S."/>
        </authorList>
    </citation>
    <scope>NUCLEOTIDE SEQUENCE [LARGE SCALE GENOMIC DNA]</scope>
</reference>
<dbReference type="EMBL" id="BLXT01007498">
    <property type="protein sequence ID" value="GFO39552.1"/>
    <property type="molecule type" value="Genomic_DNA"/>
</dbReference>
<feature type="domain" description="PiggyBac transposable element-derived protein" evidence="1">
    <location>
        <begin position="15"/>
        <end position="62"/>
    </location>
</feature>
<proteinExistence type="predicted"/>
<sequence>MPTDALEAASHMRWYMKMPCLWNYWRQKKRLFKTEFGAIMTKDHFLMIWRYLHVANNGNADPATPD</sequence>
<protein>
    <recommendedName>
        <fullName evidence="1">PiggyBac transposable element-derived protein domain-containing protein</fullName>
    </recommendedName>
</protein>
<accession>A0AAV4D5X8</accession>
<comment type="caution">
    <text evidence="2">The sequence shown here is derived from an EMBL/GenBank/DDBJ whole genome shotgun (WGS) entry which is preliminary data.</text>
</comment>
<dbReference type="Proteomes" id="UP000735302">
    <property type="component" value="Unassembled WGS sequence"/>
</dbReference>
<organism evidence="2 3">
    <name type="scientific">Plakobranchus ocellatus</name>
    <dbReference type="NCBI Taxonomy" id="259542"/>
    <lineage>
        <taxon>Eukaryota</taxon>
        <taxon>Metazoa</taxon>
        <taxon>Spiralia</taxon>
        <taxon>Lophotrochozoa</taxon>
        <taxon>Mollusca</taxon>
        <taxon>Gastropoda</taxon>
        <taxon>Heterobranchia</taxon>
        <taxon>Euthyneura</taxon>
        <taxon>Panpulmonata</taxon>
        <taxon>Sacoglossa</taxon>
        <taxon>Placobranchoidea</taxon>
        <taxon>Plakobranchidae</taxon>
        <taxon>Plakobranchus</taxon>
    </lineage>
</organism>
<dbReference type="Pfam" id="PF13843">
    <property type="entry name" value="DDE_Tnp_1_7"/>
    <property type="match status" value="1"/>
</dbReference>
<dbReference type="AlphaFoldDB" id="A0AAV4D5X8"/>
<dbReference type="InterPro" id="IPR029526">
    <property type="entry name" value="PGBD"/>
</dbReference>
<keyword evidence="3" id="KW-1185">Reference proteome</keyword>
<evidence type="ECO:0000259" key="1">
    <source>
        <dbReference type="Pfam" id="PF13843"/>
    </source>
</evidence>
<name>A0AAV4D5X8_9GAST</name>
<evidence type="ECO:0000313" key="3">
    <source>
        <dbReference type="Proteomes" id="UP000735302"/>
    </source>
</evidence>
<gene>
    <name evidence="2" type="ORF">PoB_006605700</name>
</gene>